<dbReference type="EMBL" id="CABVLZ010000003">
    <property type="protein sequence ID" value="VVU95160.1"/>
    <property type="molecule type" value="Genomic_DNA"/>
</dbReference>
<sequence>MIIGITGKKYHGKDMLADYLVSLGFIKYSMANPLKSGLKEFFGFNEKQVNGEEKEIIDPEWGVSPRQVMQFFGTEVMQLKIQELIPNIERNFFVKRFNKFCQVNKGKNIVVADIRFQHEINFIKNNNGIIIKTFRSNANTENHNEHISEAGIDKLIGIDFEIQNNSSPEVAFQRLNEIVEENVE</sequence>
<dbReference type="Pfam" id="PF21448">
    <property type="entry name" value="DNMK"/>
    <property type="match status" value="1"/>
</dbReference>
<accession>A0A5E8CME4</accession>
<dbReference type="AlphaFoldDB" id="A0A5E8CME4"/>
<proteinExistence type="predicted"/>
<protein>
    <recommendedName>
        <fullName evidence="2">Deoxynucleotide monophosphate kinase</fullName>
    </recommendedName>
</protein>
<reference evidence="1" key="1">
    <citation type="submission" date="2019-09" db="EMBL/GenBank/DDBJ databases">
        <authorList>
            <person name="Needham M D."/>
        </authorList>
    </citation>
    <scope>NUCLEOTIDE SEQUENCE</scope>
</reference>
<evidence type="ECO:0000313" key="1">
    <source>
        <dbReference type="EMBL" id="VVU95160.1"/>
    </source>
</evidence>
<organism evidence="1">
    <name type="scientific">seawater metagenome</name>
    <dbReference type="NCBI Taxonomy" id="1561972"/>
    <lineage>
        <taxon>unclassified sequences</taxon>
        <taxon>metagenomes</taxon>
        <taxon>ecological metagenomes</taxon>
    </lineage>
</organism>
<dbReference type="InterPro" id="IPR048444">
    <property type="entry name" value="DNMK"/>
</dbReference>
<evidence type="ECO:0008006" key="2">
    <source>
        <dbReference type="Google" id="ProtNLM"/>
    </source>
</evidence>
<dbReference type="InterPro" id="IPR027417">
    <property type="entry name" value="P-loop_NTPase"/>
</dbReference>
<gene>
    <name evidence="1" type="ORF">CPAV1605_885</name>
</gene>
<dbReference type="Gene3D" id="3.40.50.300">
    <property type="entry name" value="P-loop containing nucleotide triphosphate hydrolases"/>
    <property type="match status" value="1"/>
</dbReference>
<name>A0A5E8CME4_9ZZZZ</name>